<dbReference type="AlphaFoldDB" id="A0AAU9WCL6"/>
<name>A0AAU9WCL6_9CNID</name>
<comment type="caution">
    <text evidence="1">The sequence shown here is derived from an EMBL/GenBank/DDBJ whole genome shotgun (WGS) entry which is preliminary data.</text>
</comment>
<gene>
    <name evidence="1" type="ORF">PMEA_00004241</name>
</gene>
<dbReference type="EMBL" id="CALNXJ010000012">
    <property type="protein sequence ID" value="CAH3110186.1"/>
    <property type="molecule type" value="Genomic_DNA"/>
</dbReference>
<accession>A0AAU9WCL6</accession>
<sequence length="199" mass="22712">MGKSVEVTEVTEILSCNRMIKKAQKLDHGGNLMMAALPHGDLQISITFTGSHRNERTDFKVDQSLQYMANTFSIELDGNLYYLCAEGDKVFLQKLVAKQPKDKKYMFEVKYVNDSSNYMSIKSIKTGKYLASDEDGKAFMEEVNPSSLVHGQPTDRQTWFYLHRVETVKRERESTLHSCYCDGASLDYSVLYQTQVEAC</sequence>
<keyword evidence="2" id="KW-1185">Reference proteome</keyword>
<reference evidence="1 2" key="1">
    <citation type="submission" date="2022-05" db="EMBL/GenBank/DDBJ databases">
        <authorList>
            <consortium name="Genoscope - CEA"/>
            <person name="William W."/>
        </authorList>
    </citation>
    <scope>NUCLEOTIDE SEQUENCE [LARGE SCALE GENOMIC DNA]</scope>
</reference>
<organism evidence="1 2">
    <name type="scientific">Pocillopora meandrina</name>
    <dbReference type="NCBI Taxonomy" id="46732"/>
    <lineage>
        <taxon>Eukaryota</taxon>
        <taxon>Metazoa</taxon>
        <taxon>Cnidaria</taxon>
        <taxon>Anthozoa</taxon>
        <taxon>Hexacorallia</taxon>
        <taxon>Scleractinia</taxon>
        <taxon>Astrocoeniina</taxon>
        <taxon>Pocilloporidae</taxon>
        <taxon>Pocillopora</taxon>
    </lineage>
</organism>
<dbReference type="Proteomes" id="UP001159428">
    <property type="component" value="Unassembled WGS sequence"/>
</dbReference>
<protein>
    <submittedName>
        <fullName evidence="1">Uncharacterized protein</fullName>
    </submittedName>
</protein>
<proteinExistence type="predicted"/>
<evidence type="ECO:0000313" key="1">
    <source>
        <dbReference type="EMBL" id="CAH3110186.1"/>
    </source>
</evidence>
<evidence type="ECO:0000313" key="2">
    <source>
        <dbReference type="Proteomes" id="UP001159428"/>
    </source>
</evidence>